<dbReference type="CDD" id="cd16015">
    <property type="entry name" value="LTA_synthase"/>
    <property type="match status" value="1"/>
</dbReference>
<dbReference type="RefSeq" id="WP_147578632.1">
    <property type="nucleotide sequence ID" value="NZ_CABKVV010000014.1"/>
</dbReference>
<feature type="transmembrane region" description="Helical" evidence="7">
    <location>
        <begin position="21"/>
        <end position="39"/>
    </location>
</feature>
<dbReference type="PANTHER" id="PTHR47371">
    <property type="entry name" value="LIPOTEICHOIC ACID SYNTHASE"/>
    <property type="match status" value="1"/>
</dbReference>
<keyword evidence="6 7" id="KW-0472">Membrane</keyword>
<evidence type="ECO:0000256" key="3">
    <source>
        <dbReference type="ARBA" id="ARBA00022475"/>
    </source>
</evidence>
<evidence type="ECO:0000313" key="10">
    <source>
        <dbReference type="Proteomes" id="UP001524473"/>
    </source>
</evidence>
<sequence length="635" mass="71890">MEEKSGFLQKLRRLSPLSLPLCFLSFVFLDFSFRYFYRFVGGTSVLSYKPMLFTAGWALLLTGLLGLLPRLARRIAMMLLILLFSVLTLVHCAMFNIFGNFFTFSDTNFAGDGARFFSWSYLNFRKALLLCIVLAVLMMAFAAFLVPPKPESRKKRIISKSAAGAAALLSLVPILCMHFSLQPKSDTMWWGNTYDPNAETEIYSEFTNTNRCVMLTGLYQYTFRNFTVSFGIGQSHQGADKLDAYYESREVSPDNGKTGLFKDKNLLMVMLESADTWLLTEDYMPNLYALQQKSINFANHYTPLYLSAGTFNTEIVSLTGLIPAVSGLPSRAYSTNSFPLSLPNLFRDAGYTVNSFHSASPAIYSRGSIHTNLGFEAYHSYVDMGMDDYMLDSQLIRAYDQMTSGNKFYSYLITYSGHGPYTEEMRNISDPHYEAAKAEVAKSGVTGSAENMEEYTLAVAHAMETDEYIGELVDKLTGDGHMEDTVLVFYADHYGKYMSDDAFLKQVKGVGENKNELYRTPFFLYSADQKPETVEKYTSSVDIVPTLVNLFGLDADRRYYVGDDIFGDRGGAVLMPNYAWFDENVYYSDAYQGEMTEAMQERTADFRERVNASWDTLKSDYFATWKGDETKGRKK</sequence>
<dbReference type="InterPro" id="IPR017850">
    <property type="entry name" value="Alkaline_phosphatase_core_sf"/>
</dbReference>
<comment type="caution">
    <text evidence="9">The sequence shown here is derived from an EMBL/GenBank/DDBJ whole genome shotgun (WGS) entry which is preliminary data.</text>
</comment>
<keyword evidence="3" id="KW-1003">Cell membrane</keyword>
<evidence type="ECO:0000256" key="1">
    <source>
        <dbReference type="ARBA" id="ARBA00004651"/>
    </source>
</evidence>
<dbReference type="Gene3D" id="3.40.720.10">
    <property type="entry name" value="Alkaline Phosphatase, subunit A"/>
    <property type="match status" value="1"/>
</dbReference>
<dbReference type="Gene3D" id="3.30.1120.170">
    <property type="match status" value="1"/>
</dbReference>
<dbReference type="GeneID" id="90533803"/>
<dbReference type="InterPro" id="IPR050448">
    <property type="entry name" value="OpgB/LTA_synthase_biosynth"/>
</dbReference>
<organism evidence="9 10">
    <name type="scientific">Neglectibacter timonensis</name>
    <dbReference type="NCBI Taxonomy" id="1776382"/>
    <lineage>
        <taxon>Bacteria</taxon>
        <taxon>Bacillati</taxon>
        <taxon>Bacillota</taxon>
        <taxon>Clostridia</taxon>
        <taxon>Eubacteriales</taxon>
        <taxon>Oscillospiraceae</taxon>
        <taxon>Neglectibacter</taxon>
    </lineage>
</organism>
<comment type="pathway">
    <text evidence="2">Cell wall biogenesis; lipoteichoic acid biosynthesis.</text>
</comment>
<name>A0ABT1RZL4_9FIRM</name>
<gene>
    <name evidence="9" type="ORF">NE695_09370</name>
</gene>
<evidence type="ECO:0000256" key="5">
    <source>
        <dbReference type="ARBA" id="ARBA00022989"/>
    </source>
</evidence>
<dbReference type="Proteomes" id="UP001524473">
    <property type="component" value="Unassembled WGS sequence"/>
</dbReference>
<comment type="subcellular location">
    <subcellularLocation>
        <location evidence="1">Cell membrane</location>
        <topology evidence="1">Multi-pass membrane protein</topology>
    </subcellularLocation>
</comment>
<feature type="domain" description="Sulfatase N-terminal" evidence="8">
    <location>
        <begin position="264"/>
        <end position="552"/>
    </location>
</feature>
<evidence type="ECO:0000259" key="8">
    <source>
        <dbReference type="Pfam" id="PF00884"/>
    </source>
</evidence>
<dbReference type="Pfam" id="PF00884">
    <property type="entry name" value="Sulfatase"/>
    <property type="match status" value="1"/>
</dbReference>
<keyword evidence="10" id="KW-1185">Reference proteome</keyword>
<dbReference type="PANTHER" id="PTHR47371:SF3">
    <property type="entry name" value="PHOSPHOGLYCEROL TRANSFERASE I"/>
    <property type="match status" value="1"/>
</dbReference>
<evidence type="ECO:0000256" key="7">
    <source>
        <dbReference type="SAM" id="Phobius"/>
    </source>
</evidence>
<evidence type="ECO:0000256" key="2">
    <source>
        <dbReference type="ARBA" id="ARBA00004936"/>
    </source>
</evidence>
<evidence type="ECO:0000256" key="4">
    <source>
        <dbReference type="ARBA" id="ARBA00022692"/>
    </source>
</evidence>
<protein>
    <submittedName>
        <fullName evidence="9">LTA synthase family protein</fullName>
    </submittedName>
</protein>
<keyword evidence="4 7" id="KW-0812">Transmembrane</keyword>
<feature type="transmembrane region" description="Helical" evidence="7">
    <location>
        <begin position="127"/>
        <end position="146"/>
    </location>
</feature>
<feature type="transmembrane region" description="Helical" evidence="7">
    <location>
        <begin position="158"/>
        <end position="181"/>
    </location>
</feature>
<feature type="transmembrane region" description="Helical" evidence="7">
    <location>
        <begin position="51"/>
        <end position="68"/>
    </location>
</feature>
<accession>A0ABT1RZL4</accession>
<dbReference type="EMBL" id="JANFZH010000019">
    <property type="protein sequence ID" value="MCQ4840123.1"/>
    <property type="molecule type" value="Genomic_DNA"/>
</dbReference>
<feature type="transmembrane region" description="Helical" evidence="7">
    <location>
        <begin position="75"/>
        <end position="98"/>
    </location>
</feature>
<evidence type="ECO:0000256" key="6">
    <source>
        <dbReference type="ARBA" id="ARBA00023136"/>
    </source>
</evidence>
<proteinExistence type="predicted"/>
<evidence type="ECO:0000313" key="9">
    <source>
        <dbReference type="EMBL" id="MCQ4840123.1"/>
    </source>
</evidence>
<keyword evidence="5 7" id="KW-1133">Transmembrane helix</keyword>
<reference evidence="9 10" key="1">
    <citation type="submission" date="2022-06" db="EMBL/GenBank/DDBJ databases">
        <title>Isolation of gut microbiota from human fecal samples.</title>
        <authorList>
            <person name="Pamer E.G."/>
            <person name="Barat B."/>
            <person name="Waligurski E."/>
            <person name="Medina S."/>
            <person name="Paddock L."/>
            <person name="Mostad J."/>
        </authorList>
    </citation>
    <scope>NUCLEOTIDE SEQUENCE [LARGE SCALE GENOMIC DNA]</scope>
    <source>
        <strain evidence="9 10">DFI.9.73</strain>
    </source>
</reference>
<dbReference type="InterPro" id="IPR000917">
    <property type="entry name" value="Sulfatase_N"/>
</dbReference>
<dbReference type="SUPFAM" id="SSF53649">
    <property type="entry name" value="Alkaline phosphatase-like"/>
    <property type="match status" value="1"/>
</dbReference>